<dbReference type="GO" id="GO:0051056">
    <property type="term" value="P:regulation of small GTPase mediated signal transduction"/>
    <property type="evidence" value="ECO:0007669"/>
    <property type="project" value="TreeGrafter"/>
</dbReference>
<dbReference type="InterPro" id="IPR008936">
    <property type="entry name" value="Rho_GTPase_activation_prot"/>
</dbReference>
<dbReference type="SMART" id="SM00324">
    <property type="entry name" value="RhoGAP"/>
    <property type="match status" value="1"/>
</dbReference>
<keyword evidence="1" id="KW-0343">GTPase activation</keyword>
<feature type="region of interest" description="Disordered" evidence="2">
    <location>
        <begin position="110"/>
        <end position="160"/>
    </location>
</feature>
<feature type="compositionally biased region" description="Polar residues" evidence="2">
    <location>
        <begin position="1215"/>
        <end position="1244"/>
    </location>
</feature>
<evidence type="ECO:0000256" key="2">
    <source>
        <dbReference type="SAM" id="MobiDB-lite"/>
    </source>
</evidence>
<evidence type="ECO:0000313" key="5">
    <source>
        <dbReference type="Proteomes" id="UP000823405"/>
    </source>
</evidence>
<gene>
    <name evidence="4" type="ORF">BGZ97_008463</name>
</gene>
<feature type="compositionally biased region" description="Polar residues" evidence="2">
    <location>
        <begin position="1371"/>
        <end position="1412"/>
    </location>
</feature>
<sequence length="1603" mass="175180">MNNGQQRSDPRTPLTESRPALEAEEIKSQLNAIVAPCGILFPEALEEEPSMSIDLTNPFSLSTELLQFTDAHSLTLHSATPTSFSTGETTLKTVSRQATSSAIVDGKSLGTQSAQGSVVESTAEKTAFAEGRWPSLDGSPSTESQGGPQSKAGVTKSGSKLVKGWKKFRQSLKAGTNLPSSPGTPQPLFGSHSSVAEDATRNGLPAVSSIGEQRKALSDLDRPFEMDRSDDTNILDFGPGFGMGLTHKFSSGSLKGLLLKGTSISSVKDMDVDLLPPIRPRATLMESHDDNNNKLDRIEGERGAVVVDTELVMSLGKMKQYGKDDWLAQQQQQQLLVQQSQLSSSRLHPSPVLSTDVVPSTTRAYAAAGGTNVVVGDRIADHSGTDAGAGLRVAQGGMEDDLQALSGATSEEEEVVIPAVAVIEPDAVIVTEPENANQEGVISGIDIEDTPTIVPREHRLGQDLATSQRWRLSTRGTPEVVGSICERRVSGVYDSEIHLHRLMLDSGTPEQDPSENDCQPDTDGEDRVDNAFKVPLYQSVQLASAMFDNGQRIPLVLYYVTEELRARVARGDVVETIDNLFPSDWEESDDEEFEKLVEVFDQRPFGQFFDLSDGRTSQSNKTPPLPSGIDHVHPLDAPALVPETNTTTTTTTESDSTEHTESKGDADDDTPTSSVGPTKPSVTSRDLSRLILRFLKDLPEPLIPADVFSTFSAMTKLQTLDSVKIQASSLLVQLLSTEHRELLQFLLEFLDEVVLRSLRDELERLEQLDPLQQPAEHETTPLELGGKYKQTLDRLSNILGVVFSHATSHTESGTGSTDKKSSQTSLYRHYKRDFEVKALQEQNLQAIRNSAAVFQSLLTFRTTIFGTSSFSHSQENNNGGEYGCEGSSQAVVNQDEDASVDGSVGDMDSDYEYQSDSALYEITSKRPLGRRRHVGTKTLNSPKRHLTKSKTLHSRHNHNRQLCRVRKHRKGDFSLAVSIAEGDGNGADGQGGVQKKTSADTLCDSAVDMMTNVDVLALAAMQEHMARSMRNQKHLPRPSVATLHSILAEAHSVMGARSTSHYPTTAASTAADGTGVGATEDVMPDDAASMTGDAARTEYGETTTTDRSDRLRLRLSGKGVEGEADEGKREGEAYDRDVGFGHVGKTKREYGFMDFLQEPLDRKQEEREIQLVEKEILRSEITTKFLAANLAGLYPSSSQTAIPSVILPSARPTLLQPQTSSRSSTDAPAVPQASNELLSSTTPASPVATLSRELTLAPREQIQLPQDHRASDDCSCTYCTTLVQPSQIPVLTRDEYEKAELQSQCDSKDQHIAELLKTVQSLQGEVNILNAKLLFLHDHHTTRPMRRRTLARNSFPAVPSTGGGAGGGDWTSRQHPPQQLSDPPTAAQQMGQTLSYSPPTSTTAGGNAQTPLHESPKLFAEGVQMSNNADTYVSRGKSRHMSLGWDFGHSRNGHGHDMSTLEEDEAMSILDLDDPHRPSPPPPFPTNNSTQRPGRPGFGPREFGHHGNVLLREVVEEDDDEEDHDEPEREGEDLLDEFYYMDAYKTMDQQLYRRPILPIAAPPRPMSTDQYKKHHRMSLPIQNLSKRLSLGQTFRWKGRATAA</sequence>
<dbReference type="InterPro" id="IPR000198">
    <property type="entry name" value="RhoGAP_dom"/>
</dbReference>
<feature type="compositionally biased region" description="Polar residues" evidence="2">
    <location>
        <begin position="110"/>
        <end position="120"/>
    </location>
</feature>
<feature type="compositionally biased region" description="Low complexity" evidence="2">
    <location>
        <begin position="643"/>
        <end position="654"/>
    </location>
</feature>
<feature type="compositionally biased region" description="Polar residues" evidence="2">
    <location>
        <begin position="671"/>
        <end position="682"/>
    </location>
</feature>
<dbReference type="EMBL" id="JAAAIN010000388">
    <property type="protein sequence ID" value="KAG0315224.1"/>
    <property type="molecule type" value="Genomic_DNA"/>
</dbReference>
<evidence type="ECO:0000259" key="3">
    <source>
        <dbReference type="PROSITE" id="PS50238"/>
    </source>
</evidence>
<organism evidence="4 5">
    <name type="scientific">Linnemannia gamsii</name>
    <dbReference type="NCBI Taxonomy" id="64522"/>
    <lineage>
        <taxon>Eukaryota</taxon>
        <taxon>Fungi</taxon>
        <taxon>Fungi incertae sedis</taxon>
        <taxon>Mucoromycota</taxon>
        <taxon>Mortierellomycotina</taxon>
        <taxon>Mortierellomycetes</taxon>
        <taxon>Mortierellales</taxon>
        <taxon>Mortierellaceae</taxon>
        <taxon>Linnemannia</taxon>
    </lineage>
</organism>
<comment type="caution">
    <text evidence="4">The sequence shown here is derived from an EMBL/GenBank/DDBJ whole genome shotgun (WGS) entry which is preliminary data.</text>
</comment>
<keyword evidence="5" id="KW-1185">Reference proteome</keyword>
<feature type="compositionally biased region" description="Acidic residues" evidence="2">
    <location>
        <begin position="512"/>
        <end position="524"/>
    </location>
</feature>
<feature type="region of interest" description="Disordered" evidence="2">
    <location>
        <begin position="1471"/>
        <end position="1505"/>
    </location>
</feature>
<protein>
    <recommendedName>
        <fullName evidence="3">Rho-GAP domain-containing protein</fullName>
    </recommendedName>
</protein>
<dbReference type="Pfam" id="PF00620">
    <property type="entry name" value="RhoGAP"/>
    <property type="match status" value="1"/>
</dbReference>
<dbReference type="GO" id="GO:0007165">
    <property type="term" value="P:signal transduction"/>
    <property type="evidence" value="ECO:0007669"/>
    <property type="project" value="InterPro"/>
</dbReference>
<proteinExistence type="predicted"/>
<dbReference type="GO" id="GO:0005096">
    <property type="term" value="F:GTPase activator activity"/>
    <property type="evidence" value="ECO:0007669"/>
    <property type="project" value="UniProtKB-KW"/>
</dbReference>
<dbReference type="PROSITE" id="PS50238">
    <property type="entry name" value="RHOGAP"/>
    <property type="match status" value="1"/>
</dbReference>
<dbReference type="PANTHER" id="PTHR14963">
    <property type="entry name" value="RHO GTPASE ACTIVATING PROTEIN 18,19-RELATED"/>
    <property type="match status" value="1"/>
</dbReference>
<feature type="compositionally biased region" description="Polar residues" evidence="2">
    <location>
        <begin position="138"/>
        <end position="148"/>
    </location>
</feature>
<feature type="compositionally biased region" description="Low complexity" evidence="2">
    <location>
        <begin position="1492"/>
        <end position="1501"/>
    </location>
</feature>
<dbReference type="GO" id="GO:0005737">
    <property type="term" value="C:cytoplasm"/>
    <property type="evidence" value="ECO:0007669"/>
    <property type="project" value="TreeGrafter"/>
</dbReference>
<feature type="region of interest" description="Disordered" evidence="2">
    <location>
        <begin position="1346"/>
        <end position="1413"/>
    </location>
</feature>
<accession>A0A9P6UQT5</accession>
<feature type="region of interest" description="Disordered" evidence="2">
    <location>
        <begin position="1214"/>
        <end position="1245"/>
    </location>
</feature>
<evidence type="ECO:0000256" key="1">
    <source>
        <dbReference type="ARBA" id="ARBA00022468"/>
    </source>
</evidence>
<dbReference type="Proteomes" id="UP000823405">
    <property type="component" value="Unassembled WGS sequence"/>
</dbReference>
<dbReference type="OrthoDB" id="2430493at2759"/>
<reference evidence="4" key="1">
    <citation type="journal article" date="2020" name="Fungal Divers.">
        <title>Resolving the Mortierellaceae phylogeny through synthesis of multi-gene phylogenetics and phylogenomics.</title>
        <authorList>
            <person name="Vandepol N."/>
            <person name="Liber J."/>
            <person name="Desiro A."/>
            <person name="Na H."/>
            <person name="Kennedy M."/>
            <person name="Barry K."/>
            <person name="Grigoriev I.V."/>
            <person name="Miller A.N."/>
            <person name="O'Donnell K."/>
            <person name="Stajich J.E."/>
            <person name="Bonito G."/>
        </authorList>
    </citation>
    <scope>NUCLEOTIDE SEQUENCE</scope>
    <source>
        <strain evidence="4">NVP60</strain>
    </source>
</reference>
<feature type="region of interest" description="Disordered" evidence="2">
    <location>
        <begin position="609"/>
        <end position="682"/>
    </location>
</feature>
<dbReference type="PANTHER" id="PTHR14963:SF7">
    <property type="entry name" value="RHO GTPASE-ACTIVATING PROTEIN 19"/>
    <property type="match status" value="1"/>
</dbReference>
<feature type="compositionally biased region" description="Polar residues" evidence="2">
    <location>
        <begin position="173"/>
        <end position="183"/>
    </location>
</feature>
<feature type="region of interest" description="Disordered" evidence="2">
    <location>
        <begin position="173"/>
        <end position="194"/>
    </location>
</feature>
<feature type="region of interest" description="Disordered" evidence="2">
    <location>
        <begin position="505"/>
        <end position="526"/>
    </location>
</feature>
<name>A0A9P6UQT5_9FUNG</name>
<dbReference type="SUPFAM" id="SSF48350">
    <property type="entry name" value="GTPase activation domain, GAP"/>
    <property type="match status" value="1"/>
</dbReference>
<feature type="domain" description="Rho-GAP" evidence="3">
    <location>
        <begin position="623"/>
        <end position="810"/>
    </location>
</feature>
<evidence type="ECO:0000313" key="4">
    <source>
        <dbReference type="EMBL" id="KAG0315224.1"/>
    </source>
</evidence>
<feature type="compositionally biased region" description="Basic and acidic residues" evidence="2">
    <location>
        <begin position="656"/>
        <end position="665"/>
    </location>
</feature>
<dbReference type="Gene3D" id="1.10.555.10">
    <property type="entry name" value="Rho GTPase activation protein"/>
    <property type="match status" value="1"/>
</dbReference>